<dbReference type="EMBL" id="LS992241">
    <property type="protein sequence ID" value="SYX86924.1"/>
    <property type="molecule type" value="Genomic_DNA"/>
</dbReference>
<organism evidence="1 2">
    <name type="scientific">Paenibacillus alvei</name>
    <name type="common">Bacillus alvei</name>
    <dbReference type="NCBI Taxonomy" id="44250"/>
    <lineage>
        <taxon>Bacteria</taxon>
        <taxon>Bacillati</taxon>
        <taxon>Bacillota</taxon>
        <taxon>Bacilli</taxon>
        <taxon>Bacillales</taxon>
        <taxon>Paenibacillaceae</taxon>
        <taxon>Paenibacillus</taxon>
    </lineage>
</organism>
<proteinExistence type="predicted"/>
<dbReference type="RefSeq" id="WP_138188709.1">
    <property type="nucleotide sequence ID" value="NZ_LS992241.1"/>
</dbReference>
<dbReference type="Proteomes" id="UP000304148">
    <property type="component" value="Chromosome"/>
</dbReference>
<dbReference type="AlphaFoldDB" id="A0A383RK91"/>
<reference evidence="2" key="1">
    <citation type="submission" date="2018-08" db="EMBL/GenBank/DDBJ databases">
        <authorList>
            <person name="Chevrot R."/>
        </authorList>
    </citation>
    <scope>NUCLEOTIDE SEQUENCE [LARGE SCALE GENOMIC DNA]</scope>
</reference>
<accession>A0A383RK91</accession>
<protein>
    <submittedName>
        <fullName evidence="1">Uncharacterized protein</fullName>
    </submittedName>
</protein>
<evidence type="ECO:0000313" key="1">
    <source>
        <dbReference type="EMBL" id="SYX86924.1"/>
    </source>
</evidence>
<gene>
    <name evidence="1" type="ORF">PBLR_15350</name>
</gene>
<name>A0A383RK91_PAEAL</name>
<evidence type="ECO:0000313" key="2">
    <source>
        <dbReference type="Proteomes" id="UP000304148"/>
    </source>
</evidence>
<sequence>MTISLLYHTWEQQLIKFTISELSHDIHFPKKALHFGHVQSVFQLHGVSITKTNAWKKIRELKQLTNTIKHGDGDSADKLRKLRPDFFQSEFFNDTDTLELLGSVLLDGYTLKVKDDDFLDYVNSTISFWDEMPERAYADIDSVLEAINK</sequence>